<keyword evidence="11" id="KW-1185">Reference proteome</keyword>
<dbReference type="Pfam" id="PF18052">
    <property type="entry name" value="Rx_N"/>
    <property type="match status" value="1"/>
</dbReference>
<protein>
    <submittedName>
        <fullName evidence="10">Uncharacterized protein</fullName>
    </submittedName>
</protein>
<dbReference type="OrthoDB" id="5279713at2759"/>
<keyword evidence="3" id="KW-0547">Nucleotide-binding</keyword>
<dbReference type="Pfam" id="PF00931">
    <property type="entry name" value="NB-ARC"/>
    <property type="match status" value="1"/>
</dbReference>
<dbReference type="FunFam" id="3.40.50.300:FF:001091">
    <property type="entry name" value="Probable disease resistance protein At1g61300"/>
    <property type="match status" value="1"/>
</dbReference>
<keyword evidence="1" id="KW-0433">Leucine-rich repeat</keyword>
<evidence type="ECO:0000256" key="4">
    <source>
        <dbReference type="ARBA" id="ARBA00022821"/>
    </source>
</evidence>
<dbReference type="InterPro" id="IPR032675">
    <property type="entry name" value="LRR_dom_sf"/>
</dbReference>
<feature type="domain" description="R13L1/DRL21-like LRR repeat region" evidence="9">
    <location>
        <begin position="668"/>
        <end position="793"/>
    </location>
</feature>
<dbReference type="Proteomes" id="UP000737018">
    <property type="component" value="Unassembled WGS sequence"/>
</dbReference>
<dbReference type="PRINTS" id="PR00364">
    <property type="entry name" value="DISEASERSIST"/>
</dbReference>
<organism evidence="10 11">
    <name type="scientific">Castanea mollissima</name>
    <name type="common">Chinese chestnut</name>
    <dbReference type="NCBI Taxonomy" id="60419"/>
    <lineage>
        <taxon>Eukaryota</taxon>
        <taxon>Viridiplantae</taxon>
        <taxon>Streptophyta</taxon>
        <taxon>Embryophyta</taxon>
        <taxon>Tracheophyta</taxon>
        <taxon>Spermatophyta</taxon>
        <taxon>Magnoliopsida</taxon>
        <taxon>eudicotyledons</taxon>
        <taxon>Gunneridae</taxon>
        <taxon>Pentapetalae</taxon>
        <taxon>rosids</taxon>
        <taxon>fabids</taxon>
        <taxon>Fagales</taxon>
        <taxon>Fagaceae</taxon>
        <taxon>Castanea</taxon>
    </lineage>
</organism>
<dbReference type="CDD" id="cd14798">
    <property type="entry name" value="RX-CC_like"/>
    <property type="match status" value="1"/>
</dbReference>
<dbReference type="InterPro" id="IPR001611">
    <property type="entry name" value="Leu-rich_rpt"/>
</dbReference>
<dbReference type="Gene3D" id="1.10.10.10">
    <property type="entry name" value="Winged helix-like DNA-binding domain superfamily/Winged helix DNA-binding domain"/>
    <property type="match status" value="1"/>
</dbReference>
<dbReference type="AlphaFoldDB" id="A0A8J4QSK1"/>
<dbReference type="InterPro" id="IPR056789">
    <property type="entry name" value="LRR_R13L1-DRL21"/>
</dbReference>
<sequence length="924" mass="106299">MAEALVCIILEQLSSITTQGFKLVLGVDEEVQKLASNFQLIQMVLNDAEKRQVKEKPVKLWIDKLKDISYDVEDVLDEWNTAILKSEIEKERRVDLKRKVSSIIPSSSGYLSQAKQLFFHYDFAHTIKELNGKVDEIVREKEIFRFELSRGIEEVERPKSTSFVDVSNICGRDKDRCDLISNLLGKVGHEVRSPHVISLLGMGGIGKTTLAQLVYNDHEVKAHFRSRMWVCVSEPFDNVRVAKAIIQELGGCSPDNNTELETLLKSICNLITGKKFFLVLDDVWTEDYTVWEPFKLALQYGAQGSRILVTTRKERVAEIMSAYRINLEALSDEDCWLIFRKIAFFEKSLQQCKQLEDLGREIAKKCKGLPLAARTLGSLMRFKKSKEQWKNVLDSSLWILEDVEKDYVIYTNDLVKLWMAQGYLNSEENMDMELEIIGEEYFENLAMRSFFQDFEKDECDDTIRSCKMHDIVHDFAQLIMKNECFSIEFDGDKELGIDSFHKSARHLSLTPRGETQFPVAVYRAKNLRTLLPLKTSFSNINHVLPDLLQHLTCLRALNLSCSSIDKLPDTVEKLIHLRFIDLSYNRKLKVLPETICNLCNLQTLNVSRCHDIEKLPQGMSKLIKLRHLVLHGIDFTKPFPMGIGKLSSLRTLEQFVVSGRDDSGGCKLEELKLLNYLQGALVIKGLGNVIDVVEAENAHLKEKTHLRRLRLNFDGTSEESRRMENNVLILNVLDPHPNLEHLQIYWYEGRTMFPNWIMSLTKLKELEIIGCKNLNSIPPLGKLPFLELLEIRNADSVKKVGVEFLGIEVKDKKYKGLAASLILFPNLKSLKFWNMKEWEEWGGIGGLKEEDGFTIMPCLLYLEIVGCPKLKALPHFFHTTPLKELCIRESPILKEDFQKRDSGPKIIHIPRTYNIHLHLKEEDH</sequence>
<accession>A0A8J4QSK1</accession>
<dbReference type="Pfam" id="PF13855">
    <property type="entry name" value="LRR_8"/>
    <property type="match status" value="1"/>
</dbReference>
<dbReference type="Pfam" id="PF23559">
    <property type="entry name" value="WHD_DRP"/>
    <property type="match status" value="1"/>
</dbReference>
<dbReference type="Pfam" id="PF25019">
    <property type="entry name" value="LRR_R13L1-DRL21"/>
    <property type="match status" value="1"/>
</dbReference>
<evidence type="ECO:0000259" key="9">
    <source>
        <dbReference type="Pfam" id="PF25019"/>
    </source>
</evidence>
<feature type="domain" description="NB-ARC" evidence="6">
    <location>
        <begin position="192"/>
        <end position="346"/>
    </location>
</feature>
<dbReference type="GO" id="GO:0051707">
    <property type="term" value="P:response to other organism"/>
    <property type="evidence" value="ECO:0007669"/>
    <property type="project" value="UniProtKB-ARBA"/>
</dbReference>
<evidence type="ECO:0000256" key="2">
    <source>
        <dbReference type="ARBA" id="ARBA00022737"/>
    </source>
</evidence>
<dbReference type="InterPro" id="IPR042197">
    <property type="entry name" value="Apaf_helical"/>
</dbReference>
<dbReference type="PANTHER" id="PTHR36766:SF45">
    <property type="entry name" value="NB-ARC DOMAIN-CONTAINING PROTEIN"/>
    <property type="match status" value="1"/>
</dbReference>
<dbReference type="PANTHER" id="PTHR36766">
    <property type="entry name" value="PLANT BROAD-SPECTRUM MILDEW RESISTANCE PROTEIN RPW8"/>
    <property type="match status" value="1"/>
</dbReference>
<evidence type="ECO:0000259" key="6">
    <source>
        <dbReference type="Pfam" id="PF00931"/>
    </source>
</evidence>
<dbReference type="Gene3D" id="3.40.50.300">
    <property type="entry name" value="P-loop containing nucleotide triphosphate hydrolases"/>
    <property type="match status" value="1"/>
</dbReference>
<dbReference type="InterPro" id="IPR038005">
    <property type="entry name" value="RX-like_CC"/>
</dbReference>
<comment type="caution">
    <text evidence="10">The sequence shown here is derived from an EMBL/GenBank/DDBJ whole genome shotgun (WGS) entry which is preliminary data.</text>
</comment>
<evidence type="ECO:0000259" key="8">
    <source>
        <dbReference type="Pfam" id="PF23559"/>
    </source>
</evidence>
<feature type="domain" description="Disease resistance N-terminal" evidence="7">
    <location>
        <begin position="6"/>
        <end position="92"/>
    </location>
</feature>
<evidence type="ECO:0000256" key="5">
    <source>
        <dbReference type="ARBA" id="ARBA00022840"/>
    </source>
</evidence>
<evidence type="ECO:0000259" key="7">
    <source>
        <dbReference type="Pfam" id="PF18052"/>
    </source>
</evidence>
<dbReference type="InterPro" id="IPR002182">
    <property type="entry name" value="NB-ARC"/>
</dbReference>
<gene>
    <name evidence="10" type="ORF">CMV_022465</name>
</gene>
<dbReference type="InterPro" id="IPR027417">
    <property type="entry name" value="P-loop_NTPase"/>
</dbReference>
<dbReference type="InterPro" id="IPR058922">
    <property type="entry name" value="WHD_DRP"/>
</dbReference>
<dbReference type="GO" id="GO:0005524">
    <property type="term" value="F:ATP binding"/>
    <property type="evidence" value="ECO:0007669"/>
    <property type="project" value="UniProtKB-KW"/>
</dbReference>
<dbReference type="Gene3D" id="3.80.10.10">
    <property type="entry name" value="Ribonuclease Inhibitor"/>
    <property type="match status" value="1"/>
</dbReference>
<dbReference type="InterPro" id="IPR036388">
    <property type="entry name" value="WH-like_DNA-bd_sf"/>
</dbReference>
<keyword evidence="5" id="KW-0067">ATP-binding</keyword>
<dbReference type="Gene3D" id="1.10.8.430">
    <property type="entry name" value="Helical domain of apoptotic protease-activating factors"/>
    <property type="match status" value="1"/>
</dbReference>
<name>A0A8J4QSK1_9ROSI</name>
<reference evidence="10" key="1">
    <citation type="submission" date="2020-03" db="EMBL/GenBank/DDBJ databases">
        <title>Castanea mollissima Vanexum genome sequencing.</title>
        <authorList>
            <person name="Staton M."/>
        </authorList>
    </citation>
    <scope>NUCLEOTIDE SEQUENCE</scope>
    <source>
        <tissue evidence="10">Leaf</tissue>
    </source>
</reference>
<evidence type="ECO:0000313" key="10">
    <source>
        <dbReference type="EMBL" id="KAF3951932.1"/>
    </source>
</evidence>
<dbReference type="SUPFAM" id="SSF52058">
    <property type="entry name" value="L domain-like"/>
    <property type="match status" value="1"/>
</dbReference>
<evidence type="ECO:0000256" key="3">
    <source>
        <dbReference type="ARBA" id="ARBA00022741"/>
    </source>
</evidence>
<evidence type="ECO:0000313" key="11">
    <source>
        <dbReference type="Proteomes" id="UP000737018"/>
    </source>
</evidence>
<dbReference type="InterPro" id="IPR041118">
    <property type="entry name" value="Rx_N"/>
</dbReference>
<dbReference type="GO" id="GO:0006952">
    <property type="term" value="P:defense response"/>
    <property type="evidence" value="ECO:0007669"/>
    <property type="project" value="UniProtKB-KW"/>
</dbReference>
<keyword evidence="4" id="KW-0611">Plant defense</keyword>
<dbReference type="SUPFAM" id="SSF52540">
    <property type="entry name" value="P-loop containing nucleoside triphosphate hydrolases"/>
    <property type="match status" value="1"/>
</dbReference>
<keyword evidence="2" id="KW-0677">Repeat</keyword>
<dbReference type="EMBL" id="JRKL02004708">
    <property type="protein sequence ID" value="KAF3951932.1"/>
    <property type="molecule type" value="Genomic_DNA"/>
</dbReference>
<feature type="domain" description="Disease resistance protein winged helix" evidence="8">
    <location>
        <begin position="405"/>
        <end position="476"/>
    </location>
</feature>
<evidence type="ECO:0000256" key="1">
    <source>
        <dbReference type="ARBA" id="ARBA00022614"/>
    </source>
</evidence>
<proteinExistence type="predicted"/>
<dbReference type="Gene3D" id="1.20.5.4130">
    <property type="match status" value="1"/>
</dbReference>
<dbReference type="GO" id="GO:0043531">
    <property type="term" value="F:ADP binding"/>
    <property type="evidence" value="ECO:0007669"/>
    <property type="project" value="InterPro"/>
</dbReference>